<keyword evidence="2" id="KW-1133">Transmembrane helix</keyword>
<dbReference type="AlphaFoldDB" id="A0A2I9CYI9"/>
<feature type="compositionally biased region" description="Pro residues" evidence="1">
    <location>
        <begin position="1"/>
        <end position="11"/>
    </location>
</feature>
<proteinExistence type="predicted"/>
<accession>A0A2I9CYI9</accession>
<sequence length="60" mass="6428">MSDSSTPPPRPAAQEDTAPVTHEHRGPSVVPVGTLMLVAVVLLSIIWLWMLVLGIQQGRA</sequence>
<name>A0A2I9CYI9_9DEIO</name>
<dbReference type="Proteomes" id="UP000236569">
    <property type="component" value="Unassembled WGS sequence"/>
</dbReference>
<gene>
    <name evidence="3" type="ORF">DAERI_130053</name>
</gene>
<organism evidence="3 4">
    <name type="scientific">Deinococcus aerius</name>
    <dbReference type="NCBI Taxonomy" id="200253"/>
    <lineage>
        <taxon>Bacteria</taxon>
        <taxon>Thermotogati</taxon>
        <taxon>Deinococcota</taxon>
        <taxon>Deinococci</taxon>
        <taxon>Deinococcales</taxon>
        <taxon>Deinococcaceae</taxon>
        <taxon>Deinococcus</taxon>
    </lineage>
</organism>
<keyword evidence="2" id="KW-0812">Transmembrane</keyword>
<protein>
    <submittedName>
        <fullName evidence="3">Uncharacterized protein</fullName>
    </submittedName>
</protein>
<comment type="caution">
    <text evidence="3">The sequence shown here is derived from an EMBL/GenBank/DDBJ whole genome shotgun (WGS) entry which is preliminary data.</text>
</comment>
<keyword evidence="4" id="KW-1185">Reference proteome</keyword>
<evidence type="ECO:0000313" key="4">
    <source>
        <dbReference type="Proteomes" id="UP000236569"/>
    </source>
</evidence>
<dbReference type="EMBL" id="BFAG01000013">
    <property type="protein sequence ID" value="GBF07223.1"/>
    <property type="molecule type" value="Genomic_DNA"/>
</dbReference>
<dbReference type="RefSeq" id="WP_103130555.1">
    <property type="nucleotide sequence ID" value="NZ_BFAG01000013.1"/>
</dbReference>
<dbReference type="OrthoDB" id="72626at2"/>
<feature type="transmembrane region" description="Helical" evidence="2">
    <location>
        <begin position="35"/>
        <end position="55"/>
    </location>
</feature>
<evidence type="ECO:0000256" key="2">
    <source>
        <dbReference type="SAM" id="Phobius"/>
    </source>
</evidence>
<reference evidence="4" key="1">
    <citation type="submission" date="2018-01" db="EMBL/GenBank/DDBJ databases">
        <title>Draft Genome Sequence of the Radioresistant Bacterium Deinococcus aerius TR0125, Isolated from the Higher Atmosphere above Japan.</title>
        <authorList>
            <person name="Satoh K."/>
            <person name="Arai H."/>
            <person name="Sanzen T."/>
            <person name="Kawaguchi Y."/>
            <person name="Hayashi H."/>
            <person name="Yokobori S."/>
            <person name="Yamagishi A."/>
            <person name="Oono Y."/>
            <person name="Narumi I."/>
        </authorList>
    </citation>
    <scope>NUCLEOTIDE SEQUENCE [LARGE SCALE GENOMIC DNA]</scope>
    <source>
        <strain evidence="4">TR0125</strain>
    </source>
</reference>
<keyword evidence="2" id="KW-0472">Membrane</keyword>
<evidence type="ECO:0000256" key="1">
    <source>
        <dbReference type="SAM" id="MobiDB-lite"/>
    </source>
</evidence>
<feature type="region of interest" description="Disordered" evidence="1">
    <location>
        <begin position="1"/>
        <end position="26"/>
    </location>
</feature>
<evidence type="ECO:0000313" key="3">
    <source>
        <dbReference type="EMBL" id="GBF07223.1"/>
    </source>
</evidence>